<sequence length="291" mass="31669">MSVTLSADLLDAHPRSHIVDIDNNSRDDNIRLDTFGSTSRENRRPLRPIDVGAANSHHSRPVDINLNPSPSPMPRKANGASSRPSRATGSAPSSASSIDDQTMSGNLLEQRRKHASLESPDSATMTANLMSRSSFTLDNAPPPTTHPEAASKGFTDLPEQDKRNFLLLVLLYFLQGIPMGLASGSVPFLLKSHLSYGQIGVYSLASYPYSLKLLWSPIVDAVWTPKLGRRKSWILPIQTISGFGMIWLGSHVEEMMVKAGENGGAGVWNFTGWWFALVLMCATQDIAVDGV</sequence>
<name>A0A9N8P9N6_9PEZI</name>
<gene>
    <name evidence="7" type="ORF">AWRI4619_LOCUS5024</name>
</gene>
<feature type="transmembrane region" description="Helical" evidence="6">
    <location>
        <begin position="165"/>
        <end position="190"/>
    </location>
</feature>
<evidence type="ECO:0000256" key="1">
    <source>
        <dbReference type="ARBA" id="ARBA00004141"/>
    </source>
</evidence>
<dbReference type="GO" id="GO:0035348">
    <property type="term" value="P:acetyl-CoA transmembrane transport"/>
    <property type="evidence" value="ECO:0007669"/>
    <property type="project" value="InterPro"/>
</dbReference>
<dbReference type="AlphaFoldDB" id="A0A9N8P9N6"/>
<feature type="transmembrane region" description="Helical" evidence="6">
    <location>
        <begin position="233"/>
        <end position="250"/>
    </location>
</feature>
<evidence type="ECO:0000313" key="8">
    <source>
        <dbReference type="Proteomes" id="UP000716446"/>
    </source>
</evidence>
<dbReference type="GO" id="GO:0008521">
    <property type="term" value="F:acetyl-CoA transmembrane transporter activity"/>
    <property type="evidence" value="ECO:0007669"/>
    <property type="project" value="InterPro"/>
</dbReference>
<feature type="region of interest" description="Disordered" evidence="5">
    <location>
        <begin position="21"/>
        <end position="101"/>
    </location>
</feature>
<protein>
    <recommendedName>
        <fullName evidence="9">MFS general substrate transporter</fullName>
    </recommendedName>
</protein>
<keyword evidence="4 6" id="KW-0472">Membrane</keyword>
<evidence type="ECO:0000256" key="2">
    <source>
        <dbReference type="ARBA" id="ARBA00022692"/>
    </source>
</evidence>
<dbReference type="Pfam" id="PF13000">
    <property type="entry name" value="Acatn"/>
    <property type="match status" value="1"/>
</dbReference>
<dbReference type="EMBL" id="CAIJEN010000006">
    <property type="protein sequence ID" value="CAD0087906.1"/>
    <property type="molecule type" value="Genomic_DNA"/>
</dbReference>
<proteinExistence type="predicted"/>
<comment type="subcellular location">
    <subcellularLocation>
        <location evidence="1">Membrane</location>
        <topology evidence="1">Multi-pass membrane protein</topology>
    </subcellularLocation>
</comment>
<evidence type="ECO:0000313" key="7">
    <source>
        <dbReference type="EMBL" id="CAD0087906.1"/>
    </source>
</evidence>
<feature type="region of interest" description="Disordered" evidence="5">
    <location>
        <begin position="134"/>
        <end position="155"/>
    </location>
</feature>
<evidence type="ECO:0000256" key="3">
    <source>
        <dbReference type="ARBA" id="ARBA00022989"/>
    </source>
</evidence>
<dbReference type="InterPro" id="IPR024371">
    <property type="entry name" value="AcetylCoA_trans_1-like"/>
</dbReference>
<dbReference type="GO" id="GO:0016020">
    <property type="term" value="C:membrane"/>
    <property type="evidence" value="ECO:0007669"/>
    <property type="project" value="UniProtKB-SubCell"/>
</dbReference>
<keyword evidence="3 6" id="KW-1133">Transmembrane helix</keyword>
<keyword evidence="8" id="KW-1185">Reference proteome</keyword>
<dbReference type="PANTHER" id="PTHR12778:SF9">
    <property type="entry name" value="ACETYL-COENZYME A TRANSPORTER 1"/>
    <property type="match status" value="1"/>
</dbReference>
<keyword evidence="2 6" id="KW-0812">Transmembrane</keyword>
<evidence type="ECO:0000256" key="6">
    <source>
        <dbReference type="SAM" id="Phobius"/>
    </source>
</evidence>
<dbReference type="Proteomes" id="UP000716446">
    <property type="component" value="Unassembled WGS sequence"/>
</dbReference>
<dbReference type="InterPro" id="IPR036259">
    <property type="entry name" value="MFS_trans_sf"/>
</dbReference>
<evidence type="ECO:0000256" key="4">
    <source>
        <dbReference type="ARBA" id="ARBA00023136"/>
    </source>
</evidence>
<reference evidence="7" key="1">
    <citation type="submission" date="2020-06" db="EMBL/GenBank/DDBJ databases">
        <authorList>
            <person name="Onetto C."/>
        </authorList>
    </citation>
    <scope>NUCLEOTIDE SEQUENCE</scope>
</reference>
<organism evidence="7 8">
    <name type="scientific">Aureobasidium vineae</name>
    <dbReference type="NCBI Taxonomy" id="2773715"/>
    <lineage>
        <taxon>Eukaryota</taxon>
        <taxon>Fungi</taxon>
        <taxon>Dikarya</taxon>
        <taxon>Ascomycota</taxon>
        <taxon>Pezizomycotina</taxon>
        <taxon>Dothideomycetes</taxon>
        <taxon>Dothideomycetidae</taxon>
        <taxon>Dothideales</taxon>
        <taxon>Saccotheciaceae</taxon>
        <taxon>Aureobasidium</taxon>
    </lineage>
</organism>
<accession>A0A9N8P9N6</accession>
<feature type="compositionally biased region" description="Basic and acidic residues" evidence="5">
    <location>
        <begin position="21"/>
        <end position="31"/>
    </location>
</feature>
<dbReference type="PANTHER" id="PTHR12778">
    <property type="entry name" value="SOLUTE CARRIER FAMILY 33 ACETYL-COA TRANSPORTER -RELATED"/>
    <property type="match status" value="1"/>
</dbReference>
<dbReference type="SUPFAM" id="SSF103473">
    <property type="entry name" value="MFS general substrate transporter"/>
    <property type="match status" value="1"/>
</dbReference>
<feature type="transmembrane region" description="Helical" evidence="6">
    <location>
        <begin position="270"/>
        <end position="288"/>
    </location>
</feature>
<feature type="compositionally biased region" description="Polar residues" evidence="5">
    <location>
        <begin position="79"/>
        <end position="101"/>
    </location>
</feature>
<comment type="caution">
    <text evidence="7">The sequence shown here is derived from an EMBL/GenBank/DDBJ whole genome shotgun (WGS) entry which is preliminary data.</text>
</comment>
<evidence type="ECO:0008006" key="9">
    <source>
        <dbReference type="Google" id="ProtNLM"/>
    </source>
</evidence>
<evidence type="ECO:0000256" key="5">
    <source>
        <dbReference type="SAM" id="MobiDB-lite"/>
    </source>
</evidence>
<dbReference type="InterPro" id="IPR004752">
    <property type="entry name" value="AmpG_permease/AT-1"/>
</dbReference>